<dbReference type="Proteomes" id="UP000248745">
    <property type="component" value="Unassembled WGS sequence"/>
</dbReference>
<dbReference type="EMBL" id="QKTW01000006">
    <property type="protein sequence ID" value="PZF74158.1"/>
    <property type="molecule type" value="Genomic_DNA"/>
</dbReference>
<accession>A0A2W2B2A8</accession>
<dbReference type="InterPro" id="IPR036390">
    <property type="entry name" value="WH_DNA-bd_sf"/>
</dbReference>
<dbReference type="AlphaFoldDB" id="A0A2W2B2A8"/>
<dbReference type="GO" id="GO:0003677">
    <property type="term" value="F:DNA binding"/>
    <property type="evidence" value="ECO:0007669"/>
    <property type="project" value="UniProtKB-UniRule"/>
</dbReference>
<protein>
    <recommendedName>
        <fullName evidence="4">HTH-type transcriptional regulator</fullName>
    </recommendedName>
</protein>
<keyword evidence="3 4" id="KW-0804">Transcription</keyword>
<evidence type="ECO:0000313" key="6">
    <source>
        <dbReference type="Proteomes" id="UP000248745"/>
    </source>
</evidence>
<dbReference type="PANTHER" id="PTHR38465">
    <property type="entry name" value="HTH-TYPE TRANSCRIPTIONAL REGULATOR MJ1563-RELATED"/>
    <property type="match status" value="1"/>
</dbReference>
<evidence type="ECO:0000256" key="2">
    <source>
        <dbReference type="ARBA" id="ARBA00023125"/>
    </source>
</evidence>
<keyword evidence="1 4" id="KW-0805">Transcription regulation</keyword>
<proteinExistence type="inferred from homology"/>
<dbReference type="InterPro" id="IPR036388">
    <property type="entry name" value="WH-like_DNA-bd_sf"/>
</dbReference>
<evidence type="ECO:0000256" key="4">
    <source>
        <dbReference type="PIRNR" id="PIRNR006707"/>
    </source>
</evidence>
<evidence type="ECO:0000256" key="3">
    <source>
        <dbReference type="ARBA" id="ARBA00023163"/>
    </source>
</evidence>
<dbReference type="InterPro" id="IPR052362">
    <property type="entry name" value="HTH-GbsR_regulator"/>
</dbReference>
<keyword evidence="6" id="KW-1185">Reference proteome</keyword>
<dbReference type="PANTHER" id="PTHR38465:SF1">
    <property type="entry name" value="HTH-TYPE TRANSCRIPTIONAL REGULATOR MJ1563-RELATED"/>
    <property type="match status" value="1"/>
</dbReference>
<dbReference type="PIRSF" id="PIRSF006707">
    <property type="entry name" value="MJ1563"/>
    <property type="match status" value="1"/>
</dbReference>
<dbReference type="OrthoDB" id="9792628at2"/>
<organism evidence="5 6">
    <name type="scientific">Taibaiella soli</name>
    <dbReference type="NCBI Taxonomy" id="1649169"/>
    <lineage>
        <taxon>Bacteria</taxon>
        <taxon>Pseudomonadati</taxon>
        <taxon>Bacteroidota</taxon>
        <taxon>Chitinophagia</taxon>
        <taxon>Chitinophagales</taxon>
        <taxon>Chitinophagaceae</taxon>
        <taxon>Taibaiella</taxon>
    </lineage>
</organism>
<comment type="caution">
    <text evidence="5">The sequence shown here is derived from an EMBL/GenBank/DDBJ whole genome shotgun (WGS) entry which is preliminary data.</text>
</comment>
<dbReference type="SUPFAM" id="SSF46785">
    <property type="entry name" value="Winged helix' DNA-binding domain"/>
    <property type="match status" value="1"/>
</dbReference>
<dbReference type="RefSeq" id="WP_110997574.1">
    <property type="nucleotide sequence ID" value="NZ_QKTW01000006.1"/>
</dbReference>
<dbReference type="Gene3D" id="1.10.10.10">
    <property type="entry name" value="Winged helix-like DNA-binding domain superfamily/Winged helix DNA-binding domain"/>
    <property type="match status" value="1"/>
</dbReference>
<keyword evidence="2 4" id="KW-0238">DNA-binding</keyword>
<sequence length="169" mass="19308">MKLDQAKQEFIQSWGILGSQWGINRTMAQIHALLLVAPDALSADDVMEQLQISRGNANMNIRELISWQLVQKILKPGERKEFFVAEKDIWMVAMRIIAQRKKREFDPLLETVTSLQEIEGDGKNQADIKAFTETMKNIERFAKKGDKALNGLLTANENWFTGTLLSLFK</sequence>
<evidence type="ECO:0000256" key="1">
    <source>
        <dbReference type="ARBA" id="ARBA00023015"/>
    </source>
</evidence>
<reference evidence="5 6" key="1">
    <citation type="submission" date="2018-06" db="EMBL/GenBank/DDBJ databases">
        <title>Mucibacter soli gen. nov., sp. nov., a new member of the family Chitinophagaceae producing mucin.</title>
        <authorList>
            <person name="Kim M.-K."/>
            <person name="Park S."/>
            <person name="Kim T.-S."/>
            <person name="Joung Y."/>
            <person name="Han J.-H."/>
            <person name="Kim S.B."/>
        </authorList>
    </citation>
    <scope>NUCLEOTIDE SEQUENCE [LARGE SCALE GENOMIC DNA]</scope>
    <source>
        <strain evidence="5 6">R1-15</strain>
    </source>
</reference>
<evidence type="ECO:0000313" key="5">
    <source>
        <dbReference type="EMBL" id="PZF74158.1"/>
    </source>
</evidence>
<comment type="similarity">
    <text evidence="4">Belongs to the GbsR family.</text>
</comment>
<gene>
    <name evidence="5" type="ORF">DN068_03850</name>
</gene>
<dbReference type="InterPro" id="IPR026282">
    <property type="entry name" value="MJ1563"/>
</dbReference>
<name>A0A2W2B2A8_9BACT</name>